<dbReference type="GO" id="GO:0015074">
    <property type="term" value="P:DNA integration"/>
    <property type="evidence" value="ECO:0007669"/>
    <property type="project" value="InterPro"/>
</dbReference>
<gene>
    <name evidence="4" type="ORF">B1A_07466</name>
    <name evidence="3" type="ORF">B1B_13595</name>
</gene>
<dbReference type="InterPro" id="IPR010998">
    <property type="entry name" value="Integrase_recombinase_N"/>
</dbReference>
<dbReference type="InterPro" id="IPR004107">
    <property type="entry name" value="Integrase_SAM-like_N"/>
</dbReference>
<organism evidence="4">
    <name type="scientific">mine drainage metagenome</name>
    <dbReference type="NCBI Taxonomy" id="410659"/>
    <lineage>
        <taxon>unclassified sequences</taxon>
        <taxon>metagenomes</taxon>
        <taxon>ecological metagenomes</taxon>
    </lineage>
</organism>
<reference evidence="4" key="2">
    <citation type="journal article" date="2014" name="ISME J.">
        <title>Microbial stratification in low pH oxic and suboxic macroscopic growths along an acid mine drainage.</title>
        <authorList>
            <person name="Mendez-Garcia C."/>
            <person name="Mesa V."/>
            <person name="Sprenger R.R."/>
            <person name="Richter M."/>
            <person name="Diez M.S."/>
            <person name="Solano J."/>
            <person name="Bargiela R."/>
            <person name="Golyshina O.V."/>
            <person name="Manteca A."/>
            <person name="Ramos J.L."/>
            <person name="Gallego J.R."/>
            <person name="Llorente I."/>
            <person name="Martins Dos Santos V.A."/>
            <person name="Jensen O.N."/>
            <person name="Pelaez A.I."/>
            <person name="Sanchez J."/>
            <person name="Ferrer M."/>
        </authorList>
    </citation>
    <scope>NUCLEOTIDE SEQUENCE</scope>
</reference>
<protein>
    <submittedName>
        <fullName evidence="4">Integron integrase</fullName>
    </submittedName>
</protein>
<dbReference type="Gene3D" id="1.10.150.130">
    <property type="match status" value="1"/>
</dbReference>
<feature type="domain" description="Integrase SAM-like N-terminal" evidence="2">
    <location>
        <begin position="2"/>
        <end position="59"/>
    </location>
</feature>
<comment type="caution">
    <text evidence="4">The sequence shown here is derived from an EMBL/GenBank/DDBJ whole genome shotgun (WGS) entry which is preliminary data.</text>
</comment>
<keyword evidence="1" id="KW-0238">DNA-binding</keyword>
<dbReference type="AlphaFoldDB" id="T1BHM2"/>
<dbReference type="EMBL" id="AUZX01005380">
    <property type="protein sequence ID" value="EQD68123.1"/>
    <property type="molecule type" value="Genomic_DNA"/>
</dbReference>
<name>T1BHM2_9ZZZZ</name>
<dbReference type="Pfam" id="PF13495">
    <property type="entry name" value="Phage_int_SAM_4"/>
    <property type="match status" value="1"/>
</dbReference>
<reference evidence="4" key="1">
    <citation type="submission" date="2013-08" db="EMBL/GenBank/DDBJ databases">
        <authorList>
            <person name="Mendez C."/>
            <person name="Richter M."/>
            <person name="Ferrer M."/>
            <person name="Sanchez J."/>
        </authorList>
    </citation>
    <scope>NUCLEOTIDE SEQUENCE</scope>
</reference>
<evidence type="ECO:0000313" key="4">
    <source>
        <dbReference type="EMBL" id="EQD68123.1"/>
    </source>
</evidence>
<evidence type="ECO:0000256" key="1">
    <source>
        <dbReference type="ARBA" id="ARBA00023125"/>
    </source>
</evidence>
<evidence type="ECO:0000313" key="3">
    <source>
        <dbReference type="EMBL" id="EQD44238.1"/>
    </source>
</evidence>
<accession>T1BHM2</accession>
<proteinExistence type="predicted"/>
<dbReference type="GO" id="GO:0003677">
    <property type="term" value="F:DNA binding"/>
    <property type="evidence" value="ECO:0007669"/>
    <property type="project" value="UniProtKB-KW"/>
</dbReference>
<evidence type="ECO:0000259" key="2">
    <source>
        <dbReference type="Pfam" id="PF13495"/>
    </source>
</evidence>
<sequence length="69" mass="8011">MRRFIRAHDRRYPRTLGARGVEAFLTLLATLDQASASTRNQALAGLLLLYRDVLEQQLPWMDNNRRANQ</sequence>
<dbReference type="EMBL" id="AUZY01008952">
    <property type="protein sequence ID" value="EQD44238.1"/>
    <property type="molecule type" value="Genomic_DNA"/>
</dbReference>